<accession>A0ABP5F7A2</accession>
<evidence type="ECO:0000313" key="2">
    <source>
        <dbReference type="Proteomes" id="UP001501585"/>
    </source>
</evidence>
<evidence type="ECO:0008006" key="3">
    <source>
        <dbReference type="Google" id="ProtNLM"/>
    </source>
</evidence>
<reference evidence="2" key="1">
    <citation type="journal article" date="2019" name="Int. J. Syst. Evol. Microbiol.">
        <title>The Global Catalogue of Microorganisms (GCM) 10K type strain sequencing project: providing services to taxonomists for standard genome sequencing and annotation.</title>
        <authorList>
            <consortium name="The Broad Institute Genomics Platform"/>
            <consortium name="The Broad Institute Genome Sequencing Center for Infectious Disease"/>
            <person name="Wu L."/>
            <person name="Ma J."/>
        </authorList>
    </citation>
    <scope>NUCLEOTIDE SEQUENCE [LARGE SCALE GENOMIC DNA]</scope>
    <source>
        <strain evidence="2">JCM 15313</strain>
    </source>
</reference>
<comment type="caution">
    <text evidence="1">The sequence shown here is derived from an EMBL/GenBank/DDBJ whole genome shotgun (WGS) entry which is preliminary data.</text>
</comment>
<gene>
    <name evidence="1" type="ORF">GCM10009799_50550</name>
</gene>
<organism evidence="1 2">
    <name type="scientific">Nocardiopsis rhodophaea</name>
    <dbReference type="NCBI Taxonomy" id="280238"/>
    <lineage>
        <taxon>Bacteria</taxon>
        <taxon>Bacillati</taxon>
        <taxon>Actinomycetota</taxon>
        <taxon>Actinomycetes</taxon>
        <taxon>Streptosporangiales</taxon>
        <taxon>Nocardiopsidaceae</taxon>
        <taxon>Nocardiopsis</taxon>
    </lineage>
</organism>
<name>A0ABP5F7A2_9ACTN</name>
<dbReference type="Proteomes" id="UP001501585">
    <property type="component" value="Unassembled WGS sequence"/>
</dbReference>
<keyword evidence="2" id="KW-1185">Reference proteome</keyword>
<evidence type="ECO:0000313" key="1">
    <source>
        <dbReference type="EMBL" id="GAA2016255.1"/>
    </source>
</evidence>
<protein>
    <recommendedName>
        <fullName evidence="3">Asp23/Gls24 family envelope stress response protein</fullName>
    </recommendedName>
</protein>
<proteinExistence type="predicted"/>
<sequence length="100" mass="10415">MEGEAQHDVAAIAQRIAATARSLPDVVDLSAGAFRTTVTPGPEGRIIGVAVRPNSVEVGVVVRYGRPPPQIAAEIREQVRPLAMGRIVHVTVEDVVAGAG</sequence>
<dbReference type="EMBL" id="BAAAPC010000032">
    <property type="protein sequence ID" value="GAA2016255.1"/>
    <property type="molecule type" value="Genomic_DNA"/>
</dbReference>